<dbReference type="InterPro" id="IPR001878">
    <property type="entry name" value="Znf_CCHC"/>
</dbReference>
<dbReference type="InterPro" id="IPR036875">
    <property type="entry name" value="Znf_CCHC_sf"/>
</dbReference>
<dbReference type="AlphaFoldDB" id="A0A2S3HTQ5"/>
<feature type="compositionally biased region" description="Basic and acidic residues" evidence="2">
    <location>
        <begin position="1"/>
        <end position="11"/>
    </location>
</feature>
<evidence type="ECO:0000256" key="2">
    <source>
        <dbReference type="SAM" id="MobiDB-lite"/>
    </source>
</evidence>
<feature type="region of interest" description="Disordered" evidence="2">
    <location>
        <begin position="56"/>
        <end position="91"/>
    </location>
</feature>
<keyword evidence="1" id="KW-0862">Zinc</keyword>
<reference evidence="4" key="1">
    <citation type="submission" date="2018-04" db="EMBL/GenBank/DDBJ databases">
        <title>WGS assembly of Panicum hallii.</title>
        <authorList>
            <person name="Lovell J."/>
            <person name="Jenkins J."/>
            <person name="Lowry D."/>
            <person name="Mamidi S."/>
            <person name="Sreedasyam A."/>
            <person name="Weng X."/>
            <person name="Barry K."/>
            <person name="Bonette J."/>
            <person name="Campitelli B."/>
            <person name="Daum C."/>
            <person name="Gordon S."/>
            <person name="Gould B."/>
            <person name="Lipzen A."/>
            <person name="Macqueen A."/>
            <person name="Palacio-Mejia J."/>
            <person name="Plott C."/>
            <person name="Shakirov E."/>
            <person name="Shu S."/>
            <person name="Yoshinaga Y."/>
            <person name="Zane M."/>
            <person name="Rokhsar D."/>
            <person name="Grimwood J."/>
            <person name="Schmutz J."/>
            <person name="Juenger T."/>
        </authorList>
    </citation>
    <scope>NUCLEOTIDE SEQUENCE [LARGE SCALE GENOMIC DNA]</scope>
    <source>
        <strain evidence="4">FIL2</strain>
    </source>
</reference>
<organism evidence="4">
    <name type="scientific">Panicum hallii</name>
    <dbReference type="NCBI Taxonomy" id="206008"/>
    <lineage>
        <taxon>Eukaryota</taxon>
        <taxon>Viridiplantae</taxon>
        <taxon>Streptophyta</taxon>
        <taxon>Embryophyta</taxon>
        <taxon>Tracheophyta</taxon>
        <taxon>Spermatophyta</taxon>
        <taxon>Magnoliopsida</taxon>
        <taxon>Liliopsida</taxon>
        <taxon>Poales</taxon>
        <taxon>Poaceae</taxon>
        <taxon>PACMAD clade</taxon>
        <taxon>Panicoideae</taxon>
        <taxon>Panicodae</taxon>
        <taxon>Paniceae</taxon>
        <taxon>Panicinae</taxon>
        <taxon>Panicum</taxon>
        <taxon>Panicum sect. Panicum</taxon>
    </lineage>
</organism>
<dbReference type="SMART" id="SM00343">
    <property type="entry name" value="ZnF_C2HC"/>
    <property type="match status" value="1"/>
</dbReference>
<keyword evidence="1" id="KW-0479">Metal-binding</keyword>
<dbReference type="Gene3D" id="4.10.60.10">
    <property type="entry name" value="Zinc finger, CCHC-type"/>
    <property type="match status" value="1"/>
</dbReference>
<feature type="region of interest" description="Disordered" evidence="2">
    <location>
        <begin position="1"/>
        <end position="21"/>
    </location>
</feature>
<dbReference type="GO" id="GO:0008270">
    <property type="term" value="F:zinc ion binding"/>
    <property type="evidence" value="ECO:0007669"/>
    <property type="project" value="UniProtKB-KW"/>
</dbReference>
<protein>
    <recommendedName>
        <fullName evidence="3">CCHC-type domain-containing protein</fullName>
    </recommendedName>
</protein>
<feature type="compositionally biased region" description="Polar residues" evidence="2">
    <location>
        <begin position="61"/>
        <end position="76"/>
    </location>
</feature>
<proteinExistence type="predicted"/>
<keyword evidence="1" id="KW-0863">Zinc-finger</keyword>
<dbReference type="Gramene" id="PAN29586">
    <property type="protein sequence ID" value="PAN29586"/>
    <property type="gene ID" value="PAHAL_5G235500"/>
</dbReference>
<evidence type="ECO:0000313" key="4">
    <source>
        <dbReference type="EMBL" id="PAN29586.2"/>
    </source>
</evidence>
<dbReference type="Proteomes" id="UP000243499">
    <property type="component" value="Chromosome 5"/>
</dbReference>
<name>A0A2S3HTQ5_9POAL</name>
<dbReference type="SUPFAM" id="SSF57756">
    <property type="entry name" value="Retrovirus zinc finger-like domains"/>
    <property type="match status" value="1"/>
</dbReference>
<feature type="domain" description="CCHC-type" evidence="3">
    <location>
        <begin position="37"/>
        <end position="52"/>
    </location>
</feature>
<evidence type="ECO:0000256" key="1">
    <source>
        <dbReference type="PROSITE-ProRule" id="PRU00047"/>
    </source>
</evidence>
<evidence type="ECO:0000259" key="3">
    <source>
        <dbReference type="PROSITE" id="PS50158"/>
    </source>
</evidence>
<dbReference type="Pfam" id="PF00098">
    <property type="entry name" value="zf-CCHC"/>
    <property type="match status" value="1"/>
</dbReference>
<sequence length="91" mass="9650">MVQKNHPDSKNKGKATTKSVKTTTFKKKTTTNTKGACFTCGDGGHFARDCPNCANRKEKASNGSGSKNVNTVTASGTGDGYGRSGFFRPNR</sequence>
<dbReference type="EMBL" id="CM008050">
    <property type="protein sequence ID" value="PAN29586.2"/>
    <property type="molecule type" value="Genomic_DNA"/>
</dbReference>
<accession>A0A2S3HTQ5</accession>
<dbReference type="GO" id="GO:0003676">
    <property type="term" value="F:nucleic acid binding"/>
    <property type="evidence" value="ECO:0007669"/>
    <property type="project" value="InterPro"/>
</dbReference>
<dbReference type="PROSITE" id="PS50158">
    <property type="entry name" value="ZF_CCHC"/>
    <property type="match status" value="1"/>
</dbReference>
<gene>
    <name evidence="4" type="ORF">PAHAL_5G235500</name>
</gene>